<dbReference type="AlphaFoldDB" id="A0A182FF54"/>
<feature type="compositionally biased region" description="Acidic residues" evidence="1">
    <location>
        <begin position="37"/>
        <end position="60"/>
    </location>
</feature>
<proteinExistence type="predicted"/>
<reference evidence="2" key="2">
    <citation type="submission" date="2022-08" db="UniProtKB">
        <authorList>
            <consortium name="EnsemblMetazoa"/>
        </authorList>
    </citation>
    <scope>IDENTIFICATION</scope>
    <source>
        <strain evidence="2">STECLA/ALBI9_A</strain>
    </source>
</reference>
<evidence type="ECO:0000313" key="3">
    <source>
        <dbReference type="Proteomes" id="UP000069272"/>
    </source>
</evidence>
<evidence type="ECO:0000256" key="1">
    <source>
        <dbReference type="SAM" id="MobiDB-lite"/>
    </source>
</evidence>
<dbReference type="Proteomes" id="UP000069272">
    <property type="component" value="Chromosome 3L"/>
</dbReference>
<feature type="compositionally biased region" description="Polar residues" evidence="1">
    <location>
        <begin position="67"/>
        <end position="91"/>
    </location>
</feature>
<dbReference type="VEuPathDB" id="VectorBase:AALB005146"/>
<evidence type="ECO:0000313" key="2">
    <source>
        <dbReference type="EnsemblMetazoa" id="AALB005146-PA"/>
    </source>
</evidence>
<feature type="region of interest" description="Disordered" evidence="1">
    <location>
        <begin position="108"/>
        <end position="130"/>
    </location>
</feature>
<sequence length="322" mass="34743">MTPHHIPYIAEQLLAMPRKSRVVHGVPLWIFENLDVDSEDNEGGEDSVDSEESEEEEEAVNAEVPAESTTLDSSTQPSIGQQSANETNVCTNGVPLIPLESIKLEMVSSDGRSGCTKRPSSEVANGADVDESRVPAKQIKLHTNEGIVRQQVGNFSSTTAENSEGSSDLFTPDTIEDGCQPDMDSGPSGTSSVEQVQPDGDVTQCQPQPQPTPRANPDGITTNESPIGKLQCNAEDYLRPTIEAKIRLHESLRSMLPGLFTKQEAERADPLPLIEQKLLLISLVASGLQRSYCKNADLGCIASIAAQLAYGNPDVACLFWRS</sequence>
<name>A0A182FF54_ANOAL</name>
<dbReference type="VEuPathDB" id="VectorBase:AALB20_032864"/>
<reference evidence="2 3" key="1">
    <citation type="journal article" date="2017" name="G3 (Bethesda)">
        <title>The Physical Genome Mapping of Anopheles albimanus Corrected Scaffold Misassemblies and Identified Interarm Rearrangements in Genus Anopheles.</title>
        <authorList>
            <person name="Artemov G.N."/>
            <person name="Peery A.N."/>
            <person name="Jiang X."/>
            <person name="Tu Z."/>
            <person name="Stegniy V.N."/>
            <person name="Sharakhova M.V."/>
            <person name="Sharakhov I.V."/>
        </authorList>
    </citation>
    <scope>NUCLEOTIDE SEQUENCE [LARGE SCALE GENOMIC DNA]</scope>
    <source>
        <strain evidence="2 3">ALBI9_A</strain>
    </source>
</reference>
<feature type="region of interest" description="Disordered" evidence="1">
    <location>
        <begin position="37"/>
        <end position="91"/>
    </location>
</feature>
<dbReference type="EnsemblMetazoa" id="AALB005146-RA">
    <property type="protein sequence ID" value="AALB005146-PA"/>
    <property type="gene ID" value="AALB005146"/>
</dbReference>
<feature type="region of interest" description="Disordered" evidence="1">
    <location>
        <begin position="157"/>
        <end position="227"/>
    </location>
</feature>
<keyword evidence="3" id="KW-1185">Reference proteome</keyword>
<organism evidence="2 3">
    <name type="scientific">Anopheles albimanus</name>
    <name type="common">New world malaria mosquito</name>
    <dbReference type="NCBI Taxonomy" id="7167"/>
    <lineage>
        <taxon>Eukaryota</taxon>
        <taxon>Metazoa</taxon>
        <taxon>Ecdysozoa</taxon>
        <taxon>Arthropoda</taxon>
        <taxon>Hexapoda</taxon>
        <taxon>Insecta</taxon>
        <taxon>Pterygota</taxon>
        <taxon>Neoptera</taxon>
        <taxon>Endopterygota</taxon>
        <taxon>Diptera</taxon>
        <taxon>Nematocera</taxon>
        <taxon>Culicoidea</taxon>
        <taxon>Culicidae</taxon>
        <taxon>Anophelinae</taxon>
        <taxon>Anopheles</taxon>
    </lineage>
</organism>
<protein>
    <submittedName>
        <fullName evidence="2">Uncharacterized protein</fullName>
    </submittedName>
</protein>
<feature type="compositionally biased region" description="Polar residues" evidence="1">
    <location>
        <begin position="157"/>
        <end position="169"/>
    </location>
</feature>
<accession>A0A182FF54</accession>